<proteinExistence type="predicted"/>
<dbReference type="Proteomes" id="UP000315364">
    <property type="component" value="Chromosome"/>
</dbReference>
<feature type="transmembrane region" description="Helical" evidence="1">
    <location>
        <begin position="169"/>
        <end position="191"/>
    </location>
</feature>
<dbReference type="RefSeq" id="WP_146291541.1">
    <property type="nucleotide sequence ID" value="NZ_CP042304.1"/>
</dbReference>
<reference evidence="2 3" key="1">
    <citation type="submission" date="2019-07" db="EMBL/GenBank/DDBJ databases">
        <title>Full genome sequence of Devosia sp. Gsoil 520.</title>
        <authorList>
            <person name="Im W.-T."/>
        </authorList>
    </citation>
    <scope>NUCLEOTIDE SEQUENCE [LARGE SCALE GENOMIC DNA]</scope>
    <source>
        <strain evidence="2 3">Gsoil 520</strain>
    </source>
</reference>
<dbReference type="EMBL" id="CP042304">
    <property type="protein sequence ID" value="QDZ12477.1"/>
    <property type="molecule type" value="Genomic_DNA"/>
</dbReference>
<organism evidence="2 3">
    <name type="scientific">Devosia ginsengisoli</name>
    <dbReference type="NCBI Taxonomy" id="400770"/>
    <lineage>
        <taxon>Bacteria</taxon>
        <taxon>Pseudomonadati</taxon>
        <taxon>Pseudomonadota</taxon>
        <taxon>Alphaproteobacteria</taxon>
        <taxon>Hyphomicrobiales</taxon>
        <taxon>Devosiaceae</taxon>
        <taxon>Devosia</taxon>
    </lineage>
</organism>
<keyword evidence="1" id="KW-0472">Membrane</keyword>
<keyword evidence="3" id="KW-1185">Reference proteome</keyword>
<sequence>MKAFTALVHRELIEHRGAFLLGPLLLVAVLFGATILAFTVGRVDARFSGAMLTVAPLRIYEMGFLGFGVGWSFYLMATLFFYAADGFAADKRNNAMLFWKSMPVGDFKMLLSKLTAAITLLPGTVYAVALLSGLLLYGVAYVTMLINGTGTVAALGGIAMVYLQVALAILVSFAVGLIWYLPFIALVGGLATAIGRWAIPVSLVLPAIVATLEWVTLGGLHPFTTRTWDYLSYRSTFPLIEDGYVDAWFVGTEPFNALLYATDLLNRVDWSQVGIGVVFSLAMIYLGSEYRRRSNDN</sequence>
<feature type="transmembrane region" description="Helical" evidence="1">
    <location>
        <begin position="114"/>
        <end position="137"/>
    </location>
</feature>
<feature type="transmembrane region" description="Helical" evidence="1">
    <location>
        <begin position="203"/>
        <end position="223"/>
    </location>
</feature>
<evidence type="ECO:0000256" key="1">
    <source>
        <dbReference type="SAM" id="Phobius"/>
    </source>
</evidence>
<feature type="transmembrane region" description="Helical" evidence="1">
    <location>
        <begin position="62"/>
        <end position="84"/>
    </location>
</feature>
<dbReference type="AlphaFoldDB" id="A0A5B8LVU5"/>
<dbReference type="KEGG" id="dea:FPZ08_17990"/>
<feature type="transmembrane region" description="Helical" evidence="1">
    <location>
        <begin position="270"/>
        <end position="288"/>
    </location>
</feature>
<feature type="transmembrane region" description="Helical" evidence="1">
    <location>
        <begin position="20"/>
        <end position="41"/>
    </location>
</feature>
<gene>
    <name evidence="2" type="ORF">FPZ08_17990</name>
</gene>
<dbReference type="OrthoDB" id="118685at2"/>
<evidence type="ECO:0000313" key="3">
    <source>
        <dbReference type="Proteomes" id="UP000315364"/>
    </source>
</evidence>
<name>A0A5B8LVU5_9HYPH</name>
<keyword evidence="1" id="KW-0812">Transmembrane</keyword>
<keyword evidence="1" id="KW-1133">Transmembrane helix</keyword>
<evidence type="ECO:0000313" key="2">
    <source>
        <dbReference type="EMBL" id="QDZ12477.1"/>
    </source>
</evidence>
<feature type="transmembrane region" description="Helical" evidence="1">
    <location>
        <begin position="144"/>
        <end position="163"/>
    </location>
</feature>
<protein>
    <submittedName>
        <fullName evidence="2">Uncharacterized protein</fullName>
    </submittedName>
</protein>
<accession>A0A5B8LVU5</accession>